<gene>
    <name evidence="3" type="ORF">SAMEA4029009_CIC11G00000001899</name>
</gene>
<keyword evidence="2" id="KW-0732">Signal</keyword>
<feature type="chain" id="PRO_5012408224" evidence="2">
    <location>
        <begin position="16"/>
        <end position="523"/>
    </location>
</feature>
<proteinExistence type="predicted"/>
<evidence type="ECO:0000313" key="4">
    <source>
        <dbReference type="Proteomes" id="UP000182259"/>
    </source>
</evidence>
<feature type="compositionally biased region" description="Low complexity" evidence="1">
    <location>
        <begin position="182"/>
        <end position="191"/>
    </location>
</feature>
<evidence type="ECO:0000256" key="1">
    <source>
        <dbReference type="SAM" id="MobiDB-lite"/>
    </source>
</evidence>
<protein>
    <submittedName>
        <fullName evidence="3">CIC11C00000001899</fullName>
    </submittedName>
</protein>
<sequence length="523" mass="53232">MFWRQLLPLATAATAMLVQVDDSKYLAQSGGNYIVVDDKSSAGTEFDLDASNIVDSGAAWSVQSDNMITTGGEGLVISTSGSESKIVFFPNDALLAFFVCPRDGGSFLFIGSADGTDGGSTDTGGDPTDTGGDPTDTGGDPTDTGGDPTDPVGGEPTDPVGGEPTDPVGGEPTDPVGGEPTDPVGGEPTDPVGGGPTDPAEETAIFKRMDLDEVFFLCTRVNLALVSEETSSCSTECEDEACTTKCPGKCDVICNSCPEESVCTNECTTMTKADGTCCTDPAECSICNGECCTKTKSDGSCCTDDAECPECPFVGLDGKCCTKSGADGDCCTKTGADGKCCTGDSCQECTKTGPDGKCCTGDGCDPEKICTTCPPTVCTTCPPDVIIIEGCPVCVHTFTDYVLTCPQETTITISTCFQAKCTPQTLKFNAGTHTIGGTAVIPVKSAVTVSNKQGAAGGGGTVTVKSGTTFRATTQGTRITSGSTSGSGSKTATKASATTDKSSGNKNLVGTLFGAFAFFILMW</sequence>
<feature type="compositionally biased region" description="Low complexity" evidence="1">
    <location>
        <begin position="123"/>
        <end position="159"/>
    </location>
</feature>
<name>A0A1L0CZD4_9ASCO</name>
<organism evidence="3 4">
    <name type="scientific">Sungouiella intermedia</name>
    <dbReference type="NCBI Taxonomy" id="45354"/>
    <lineage>
        <taxon>Eukaryota</taxon>
        <taxon>Fungi</taxon>
        <taxon>Dikarya</taxon>
        <taxon>Ascomycota</taxon>
        <taxon>Saccharomycotina</taxon>
        <taxon>Pichiomycetes</taxon>
        <taxon>Metschnikowiaceae</taxon>
        <taxon>Sungouiella</taxon>
    </lineage>
</organism>
<evidence type="ECO:0000313" key="3">
    <source>
        <dbReference type="EMBL" id="SGZ49045.1"/>
    </source>
</evidence>
<dbReference type="Proteomes" id="UP000182259">
    <property type="component" value="Chromosome I"/>
</dbReference>
<dbReference type="EMBL" id="LT635764">
    <property type="protein sequence ID" value="SGZ49045.1"/>
    <property type="molecule type" value="Genomic_DNA"/>
</dbReference>
<reference evidence="3 4" key="1">
    <citation type="submission" date="2016-10" db="EMBL/GenBank/DDBJ databases">
        <authorList>
            <person name="de Groot N.N."/>
        </authorList>
    </citation>
    <scope>NUCLEOTIDE SEQUENCE [LARGE SCALE GENOMIC DNA]</scope>
    <source>
        <strain evidence="3 4">PYCC 4715</strain>
    </source>
</reference>
<dbReference type="AlphaFoldDB" id="A0A1L0CZD4"/>
<feature type="region of interest" description="Disordered" evidence="1">
    <location>
        <begin position="115"/>
        <end position="200"/>
    </location>
</feature>
<evidence type="ECO:0000256" key="2">
    <source>
        <dbReference type="SAM" id="SignalP"/>
    </source>
</evidence>
<accession>A0A1L0CZD4</accession>
<feature type="signal peptide" evidence="2">
    <location>
        <begin position="1"/>
        <end position="15"/>
    </location>
</feature>
<feature type="region of interest" description="Disordered" evidence="1">
    <location>
        <begin position="475"/>
        <end position="502"/>
    </location>
</feature>